<keyword evidence="6" id="KW-0325">Glycoprotein</keyword>
<dbReference type="InterPro" id="IPR006693">
    <property type="entry name" value="AB_hydrolase_lipase"/>
</dbReference>
<dbReference type="PANTHER" id="PTHR11005">
    <property type="entry name" value="LYSOSOMAL ACID LIPASE-RELATED"/>
    <property type="match status" value="1"/>
</dbReference>
<gene>
    <name evidence="8" type="ORF">L9F63_013363</name>
</gene>
<keyword evidence="9" id="KW-1185">Reference proteome</keyword>
<dbReference type="GO" id="GO:0016042">
    <property type="term" value="P:lipid catabolic process"/>
    <property type="evidence" value="ECO:0007669"/>
    <property type="project" value="UniProtKB-KW"/>
</dbReference>
<evidence type="ECO:0000256" key="6">
    <source>
        <dbReference type="ARBA" id="ARBA00023180"/>
    </source>
</evidence>
<keyword evidence="3" id="KW-0378">Hydrolase</keyword>
<evidence type="ECO:0000256" key="4">
    <source>
        <dbReference type="ARBA" id="ARBA00022963"/>
    </source>
</evidence>
<evidence type="ECO:0000256" key="3">
    <source>
        <dbReference type="ARBA" id="ARBA00022801"/>
    </source>
</evidence>
<name>A0AAD8EMY6_DIPPU</name>
<dbReference type="Proteomes" id="UP001233999">
    <property type="component" value="Unassembled WGS sequence"/>
</dbReference>
<evidence type="ECO:0000256" key="5">
    <source>
        <dbReference type="ARBA" id="ARBA00023098"/>
    </source>
</evidence>
<keyword evidence="5" id="KW-0443">Lipid metabolism</keyword>
<evidence type="ECO:0000259" key="7">
    <source>
        <dbReference type="Pfam" id="PF04083"/>
    </source>
</evidence>
<organism evidence="8 9">
    <name type="scientific">Diploptera punctata</name>
    <name type="common">Pacific beetle cockroach</name>
    <dbReference type="NCBI Taxonomy" id="6984"/>
    <lineage>
        <taxon>Eukaryota</taxon>
        <taxon>Metazoa</taxon>
        <taxon>Ecdysozoa</taxon>
        <taxon>Arthropoda</taxon>
        <taxon>Hexapoda</taxon>
        <taxon>Insecta</taxon>
        <taxon>Pterygota</taxon>
        <taxon>Neoptera</taxon>
        <taxon>Polyneoptera</taxon>
        <taxon>Dictyoptera</taxon>
        <taxon>Blattodea</taxon>
        <taxon>Blaberoidea</taxon>
        <taxon>Blaberidae</taxon>
        <taxon>Diplopterinae</taxon>
        <taxon>Diploptera</taxon>
    </lineage>
</organism>
<dbReference type="FunFam" id="3.40.50.1820:FF:000057">
    <property type="entry name" value="Lipase"/>
    <property type="match status" value="1"/>
</dbReference>
<comment type="similarity">
    <text evidence="1">Belongs to the AB hydrolase superfamily. Lipase family.</text>
</comment>
<keyword evidence="2" id="KW-0732">Signal</keyword>
<dbReference type="GO" id="GO:0016787">
    <property type="term" value="F:hydrolase activity"/>
    <property type="evidence" value="ECO:0007669"/>
    <property type="project" value="UniProtKB-KW"/>
</dbReference>
<evidence type="ECO:0000313" key="9">
    <source>
        <dbReference type="Proteomes" id="UP001233999"/>
    </source>
</evidence>
<proteinExistence type="inferred from homology"/>
<dbReference type="Gene3D" id="3.40.50.1820">
    <property type="entry name" value="alpha/beta hydrolase"/>
    <property type="match status" value="1"/>
</dbReference>
<dbReference type="AlphaFoldDB" id="A0AAD8EMY6"/>
<accession>A0AAD8EMY6</accession>
<dbReference type="SUPFAM" id="SSF53474">
    <property type="entry name" value="alpha/beta-Hydrolases"/>
    <property type="match status" value="1"/>
</dbReference>
<dbReference type="Pfam" id="PF04083">
    <property type="entry name" value="Abhydro_lipase"/>
    <property type="match status" value="1"/>
</dbReference>
<protein>
    <recommendedName>
        <fullName evidence="7">Partial AB-hydrolase lipase domain-containing protein</fullName>
    </recommendedName>
</protein>
<feature type="non-terminal residue" evidence="8">
    <location>
        <position position="219"/>
    </location>
</feature>
<dbReference type="EMBL" id="JASPKZ010002337">
    <property type="protein sequence ID" value="KAJ9595452.1"/>
    <property type="molecule type" value="Genomic_DNA"/>
</dbReference>
<evidence type="ECO:0000256" key="2">
    <source>
        <dbReference type="ARBA" id="ARBA00022729"/>
    </source>
</evidence>
<comment type="caution">
    <text evidence="8">The sequence shown here is derived from an EMBL/GenBank/DDBJ whole genome shotgun (WGS) entry which is preliminary data.</text>
</comment>
<sequence>MEKKILSIFTFIVFSQTFGEIQAHGHHPMPKLVTQHGYPAEMHTVTTGDGYILTMHRIPYSPKYPNEEAHRPVVFLQHGLLSSSVDWVIMGPDKSLGYLLADAGYDVWMGNSRGNMYSTNHSKISPMYPSFWSFSWHEMGVYDLPAEIDYVLSTTNHTSLSYVGHSMGTTMFFVMASTKPEYNSKVSHVIALAPVAFLRHTKSTFASITKYLPQGNRPT</sequence>
<feature type="domain" description="Partial AB-hydrolase lipase" evidence="7">
    <location>
        <begin position="31"/>
        <end position="90"/>
    </location>
</feature>
<dbReference type="InterPro" id="IPR029058">
    <property type="entry name" value="AB_hydrolase_fold"/>
</dbReference>
<keyword evidence="4" id="KW-0442">Lipid degradation</keyword>
<evidence type="ECO:0000256" key="1">
    <source>
        <dbReference type="ARBA" id="ARBA00010701"/>
    </source>
</evidence>
<reference evidence="8" key="1">
    <citation type="journal article" date="2023" name="IScience">
        <title>Live-bearing cockroach genome reveals convergent evolutionary mechanisms linked to viviparity in insects and beyond.</title>
        <authorList>
            <person name="Fouks B."/>
            <person name="Harrison M.C."/>
            <person name="Mikhailova A.A."/>
            <person name="Marchal E."/>
            <person name="English S."/>
            <person name="Carruthers M."/>
            <person name="Jennings E.C."/>
            <person name="Chiamaka E.L."/>
            <person name="Frigard R.A."/>
            <person name="Pippel M."/>
            <person name="Attardo G.M."/>
            <person name="Benoit J.B."/>
            <person name="Bornberg-Bauer E."/>
            <person name="Tobe S.S."/>
        </authorList>
    </citation>
    <scope>NUCLEOTIDE SEQUENCE</scope>
    <source>
        <strain evidence="8">Stay&amp;Tobe</strain>
    </source>
</reference>
<reference evidence="8" key="2">
    <citation type="submission" date="2023-05" db="EMBL/GenBank/DDBJ databases">
        <authorList>
            <person name="Fouks B."/>
        </authorList>
    </citation>
    <scope>NUCLEOTIDE SEQUENCE</scope>
    <source>
        <strain evidence="8">Stay&amp;Tobe</strain>
        <tissue evidence="8">Testes</tissue>
    </source>
</reference>
<evidence type="ECO:0000313" key="8">
    <source>
        <dbReference type="EMBL" id="KAJ9595452.1"/>
    </source>
</evidence>